<sequence>MFCYIVGSCRTDIQRVDTTMRQPISVKKRVAISLYHLCSTAEDHTIAEYFAIDRSTVNLLYKEFCMAILKNLEDDWVKMPSPSDIEEHMRQFLWSQDSHKV</sequence>
<comment type="caution">
    <text evidence="1">The sequence shown here is derived from an EMBL/GenBank/DDBJ whole genome shotgun (WGS) entry which is preliminary data.</text>
</comment>
<dbReference type="EMBL" id="JABSTU010000009">
    <property type="protein sequence ID" value="KAH8022356.1"/>
    <property type="molecule type" value="Genomic_DNA"/>
</dbReference>
<accession>A0A9J6DJH2</accession>
<organism evidence="1 2">
    <name type="scientific">Rhipicephalus microplus</name>
    <name type="common">Cattle tick</name>
    <name type="synonym">Boophilus microplus</name>
    <dbReference type="NCBI Taxonomy" id="6941"/>
    <lineage>
        <taxon>Eukaryota</taxon>
        <taxon>Metazoa</taxon>
        <taxon>Ecdysozoa</taxon>
        <taxon>Arthropoda</taxon>
        <taxon>Chelicerata</taxon>
        <taxon>Arachnida</taxon>
        <taxon>Acari</taxon>
        <taxon>Parasitiformes</taxon>
        <taxon>Ixodida</taxon>
        <taxon>Ixodoidea</taxon>
        <taxon>Ixodidae</taxon>
        <taxon>Rhipicephalinae</taxon>
        <taxon>Rhipicephalus</taxon>
        <taxon>Boophilus</taxon>
    </lineage>
</organism>
<dbReference type="AlphaFoldDB" id="A0A9J6DJH2"/>
<protein>
    <submittedName>
        <fullName evidence="1">Uncharacterized protein</fullName>
    </submittedName>
</protein>
<reference evidence="1" key="1">
    <citation type="journal article" date="2020" name="Cell">
        <title>Large-Scale Comparative Analyses of Tick Genomes Elucidate Their Genetic Diversity and Vector Capacities.</title>
        <authorList>
            <consortium name="Tick Genome and Microbiome Consortium (TIGMIC)"/>
            <person name="Jia N."/>
            <person name="Wang J."/>
            <person name="Shi W."/>
            <person name="Du L."/>
            <person name="Sun Y."/>
            <person name="Zhan W."/>
            <person name="Jiang J.F."/>
            <person name="Wang Q."/>
            <person name="Zhang B."/>
            <person name="Ji P."/>
            <person name="Bell-Sakyi L."/>
            <person name="Cui X.M."/>
            <person name="Yuan T.T."/>
            <person name="Jiang B.G."/>
            <person name="Yang W.F."/>
            <person name="Lam T.T."/>
            <person name="Chang Q.C."/>
            <person name="Ding S.J."/>
            <person name="Wang X.J."/>
            <person name="Zhu J.G."/>
            <person name="Ruan X.D."/>
            <person name="Zhao L."/>
            <person name="Wei J.T."/>
            <person name="Ye R.Z."/>
            <person name="Que T.C."/>
            <person name="Du C.H."/>
            <person name="Zhou Y.H."/>
            <person name="Cheng J.X."/>
            <person name="Dai P.F."/>
            <person name="Guo W.B."/>
            <person name="Han X.H."/>
            <person name="Huang E.J."/>
            <person name="Li L.F."/>
            <person name="Wei W."/>
            <person name="Gao Y.C."/>
            <person name="Liu J.Z."/>
            <person name="Shao H.Z."/>
            <person name="Wang X."/>
            <person name="Wang C.C."/>
            <person name="Yang T.C."/>
            <person name="Huo Q.B."/>
            <person name="Li W."/>
            <person name="Chen H.Y."/>
            <person name="Chen S.E."/>
            <person name="Zhou L.G."/>
            <person name="Ni X.B."/>
            <person name="Tian J.H."/>
            <person name="Sheng Y."/>
            <person name="Liu T."/>
            <person name="Pan Y.S."/>
            <person name="Xia L.Y."/>
            <person name="Li J."/>
            <person name="Zhao F."/>
            <person name="Cao W.C."/>
        </authorList>
    </citation>
    <scope>NUCLEOTIDE SEQUENCE</scope>
    <source>
        <strain evidence="1">Rmic-2018</strain>
    </source>
</reference>
<proteinExistence type="predicted"/>
<dbReference type="Proteomes" id="UP000821866">
    <property type="component" value="Chromosome 7"/>
</dbReference>
<keyword evidence="2" id="KW-1185">Reference proteome</keyword>
<reference evidence="1" key="2">
    <citation type="submission" date="2021-09" db="EMBL/GenBank/DDBJ databases">
        <authorList>
            <person name="Jia N."/>
            <person name="Wang J."/>
            <person name="Shi W."/>
            <person name="Du L."/>
            <person name="Sun Y."/>
            <person name="Zhan W."/>
            <person name="Jiang J."/>
            <person name="Wang Q."/>
            <person name="Zhang B."/>
            <person name="Ji P."/>
            <person name="Sakyi L.B."/>
            <person name="Cui X."/>
            <person name="Yuan T."/>
            <person name="Jiang B."/>
            <person name="Yang W."/>
            <person name="Lam T.T.-Y."/>
            <person name="Chang Q."/>
            <person name="Ding S."/>
            <person name="Wang X."/>
            <person name="Zhu J."/>
            <person name="Ruan X."/>
            <person name="Zhao L."/>
            <person name="Wei J."/>
            <person name="Que T."/>
            <person name="Du C."/>
            <person name="Cheng J."/>
            <person name="Dai P."/>
            <person name="Han X."/>
            <person name="Huang E."/>
            <person name="Gao Y."/>
            <person name="Liu J."/>
            <person name="Shao H."/>
            <person name="Ye R."/>
            <person name="Li L."/>
            <person name="Wei W."/>
            <person name="Wang X."/>
            <person name="Wang C."/>
            <person name="Huo Q."/>
            <person name="Li W."/>
            <person name="Guo W."/>
            <person name="Chen H."/>
            <person name="Chen S."/>
            <person name="Zhou L."/>
            <person name="Zhou L."/>
            <person name="Ni X."/>
            <person name="Tian J."/>
            <person name="Zhou Y."/>
            <person name="Sheng Y."/>
            <person name="Liu T."/>
            <person name="Pan Y."/>
            <person name="Xia L."/>
            <person name="Li J."/>
            <person name="Zhao F."/>
            <person name="Cao W."/>
        </authorList>
    </citation>
    <scope>NUCLEOTIDE SEQUENCE</scope>
    <source>
        <strain evidence="1">Rmic-2018</strain>
        <tissue evidence="1">Larvae</tissue>
    </source>
</reference>
<gene>
    <name evidence="1" type="ORF">HPB51_023427</name>
</gene>
<evidence type="ECO:0000313" key="2">
    <source>
        <dbReference type="Proteomes" id="UP000821866"/>
    </source>
</evidence>
<name>A0A9J6DJH2_RHIMP</name>
<evidence type="ECO:0000313" key="1">
    <source>
        <dbReference type="EMBL" id="KAH8022356.1"/>
    </source>
</evidence>